<dbReference type="RefSeq" id="WP_204300492.1">
    <property type="nucleotide sequence ID" value="NZ_BAAAGQ010000037.1"/>
</dbReference>
<gene>
    <name evidence="1" type="ORF">Aca07nite_77290</name>
</gene>
<protein>
    <submittedName>
        <fullName evidence="1">Uncharacterized protein</fullName>
    </submittedName>
</protein>
<dbReference type="EMBL" id="BOMF01000149">
    <property type="protein sequence ID" value="GID50454.1"/>
    <property type="molecule type" value="Genomic_DNA"/>
</dbReference>
<name>A0ABQ3WW13_9ACTN</name>
<reference evidence="1" key="1">
    <citation type="submission" date="2021-01" db="EMBL/GenBank/DDBJ databases">
        <title>Whole genome shotgun sequence of Actinoplanes capillaceus NBRC 16408.</title>
        <authorList>
            <person name="Komaki H."/>
            <person name="Tamura T."/>
        </authorList>
    </citation>
    <scope>NUCLEOTIDE SEQUENCE [LARGE SCALE GENOMIC DNA]</scope>
    <source>
        <strain evidence="1">NBRC 16408</strain>
    </source>
</reference>
<evidence type="ECO:0000313" key="1">
    <source>
        <dbReference type="EMBL" id="GID50454.1"/>
    </source>
</evidence>
<comment type="caution">
    <text evidence="1">The sequence shown here is derived from an EMBL/GenBank/DDBJ whole genome shotgun (WGS) entry which is preliminary data.</text>
</comment>
<sequence>MSQPEAEELHDLLNCFRSVLDGTCSPRTRVVPASLSGYFLDPATGLRRPLGRTRRMLLDQVSRAKILSDVEHAVVSFSYGLELTRLPATTSDESPSIATLLPAVTVTTGRKRSRDAHLLGASGVRQCRRKALEKLAAAWAPLPGPGPFRPAVEPPPTGSDWFRRSTARFDQDDLRGLLLNALRSARRTCGLVPGTRDELWQDLDWWEFRHNRSRLSGSVGRPGQPINQVRHARAEARMSIAIWDLLEALPGNAARPPASGTPPPIIIPSALVSDMIGMDSETETVMSAIRVLEGQGRRGATDPDLALLLAWLEPSVSPRLDQHWCGRAAAVVTRAAGDYPALHSLASGWYHTAVARGAPRPLLAEATLNLSVVYSARRKYAESAHVLNDFAAANDTDPVPSGLIAIGQAAWRRRALSEVLRSRSAFNLERARRMAVEGIRHSEHAIEQVRRAGTDGISTPLRATIRLAEALALFSALLHATTSRPGRAAADINHRAAQLYLDTDAAVARYRTSHELVAYEKARLQVIAEIAHGLERGEQLLDFRVLTRATKL</sequence>
<accession>A0ABQ3WW13</accession>
<organism evidence="1">
    <name type="scientific">Actinoplanes campanulatus</name>
    <dbReference type="NCBI Taxonomy" id="113559"/>
    <lineage>
        <taxon>Bacteria</taxon>
        <taxon>Bacillati</taxon>
        <taxon>Actinomycetota</taxon>
        <taxon>Actinomycetes</taxon>
        <taxon>Micromonosporales</taxon>
        <taxon>Micromonosporaceae</taxon>
        <taxon>Actinoplanes</taxon>
    </lineage>
</organism>
<proteinExistence type="predicted"/>